<organism evidence="3 4">
    <name type="scientific">Crassostrea virginica</name>
    <name type="common">Eastern oyster</name>
    <dbReference type="NCBI Taxonomy" id="6565"/>
    <lineage>
        <taxon>Eukaryota</taxon>
        <taxon>Metazoa</taxon>
        <taxon>Spiralia</taxon>
        <taxon>Lophotrochozoa</taxon>
        <taxon>Mollusca</taxon>
        <taxon>Bivalvia</taxon>
        <taxon>Autobranchia</taxon>
        <taxon>Pteriomorphia</taxon>
        <taxon>Ostreida</taxon>
        <taxon>Ostreoidea</taxon>
        <taxon>Ostreidae</taxon>
        <taxon>Crassostrea</taxon>
    </lineage>
</organism>
<dbReference type="InterPro" id="IPR000742">
    <property type="entry name" value="EGF"/>
</dbReference>
<dbReference type="RefSeq" id="XP_022301723.1">
    <property type="nucleotide sequence ID" value="XM_022446015.1"/>
</dbReference>
<dbReference type="PROSITE" id="PS01186">
    <property type="entry name" value="EGF_2"/>
    <property type="match status" value="1"/>
</dbReference>
<comment type="caution">
    <text evidence="1">Lacks conserved residue(s) required for the propagation of feature annotation.</text>
</comment>
<dbReference type="Gene3D" id="2.10.25.10">
    <property type="entry name" value="Laminin"/>
    <property type="match status" value="1"/>
</dbReference>
<dbReference type="SMART" id="SM00181">
    <property type="entry name" value="EGF"/>
    <property type="match status" value="1"/>
</dbReference>
<feature type="domain" description="EGF-like" evidence="2">
    <location>
        <begin position="377"/>
        <end position="415"/>
    </location>
</feature>
<dbReference type="CDD" id="cd00054">
    <property type="entry name" value="EGF_CA"/>
    <property type="match status" value="1"/>
</dbReference>
<gene>
    <name evidence="4" type="primary">LOC111109783</name>
</gene>
<dbReference type="GeneID" id="111109783"/>
<accession>A0A8B8BER8</accession>
<evidence type="ECO:0000259" key="2">
    <source>
        <dbReference type="PROSITE" id="PS50026"/>
    </source>
</evidence>
<dbReference type="Proteomes" id="UP000694844">
    <property type="component" value="Chromosome 8"/>
</dbReference>
<dbReference type="FunFam" id="2.10.25.10:FF:000063">
    <property type="entry name" value="Slit guidance ligand 2"/>
    <property type="match status" value="1"/>
</dbReference>
<feature type="disulfide bond" evidence="1">
    <location>
        <begin position="405"/>
        <end position="414"/>
    </location>
</feature>
<keyword evidence="3" id="KW-1185">Reference proteome</keyword>
<sequence>MEQKCLLLYAFTTVMQFVTYASYFRGGTISWKPTGNGTEVLFSFKLRWTYGNGPGCDQSRIGQLVTGMNTSYWQCTGGCNGTLNLTNVNYICIGANRTENWEEGENTFIHTFPGIGPFVVEFTQDDWLKNSSIGGWSIGTMVYLANRSDTHLFNRSPITTAKHLYTVQYGCRTTIRIPVMDDDGDTVRCRWSTGSGCGSVCTDLPLATLDSNTCTLSFPANETPNEMYAVKVSVEDFPKLNIKFGSKVYTPKHSLSTVNLLFLVKTISVPGKCSDRPRFTVLTPAQGSTVHTDVMRNFQLSFYITDKRGITKVDISAPSGMTYTSPQTVPSTPGSVFVTTTWIPQRSQVGTHVVCALAENILGKRSEPRCINVIVKDVSPCTNEPCQRNGTCVRNGMTQNYTCQCHSGFTGAHCELGDIISQCVELTFEECIFHRFLLTSV</sequence>
<dbReference type="SUPFAM" id="SSF57196">
    <property type="entry name" value="EGF/Laminin"/>
    <property type="match status" value="1"/>
</dbReference>
<dbReference type="KEGG" id="cvn:111109783"/>
<dbReference type="PROSITE" id="PS00022">
    <property type="entry name" value="EGF_1"/>
    <property type="match status" value="1"/>
</dbReference>
<dbReference type="PROSITE" id="PS50026">
    <property type="entry name" value="EGF_3"/>
    <property type="match status" value="1"/>
</dbReference>
<name>A0A8B8BER8_CRAVI</name>
<keyword evidence="1" id="KW-1015">Disulfide bond</keyword>
<evidence type="ECO:0000256" key="1">
    <source>
        <dbReference type="PROSITE-ProRule" id="PRU00076"/>
    </source>
</evidence>
<keyword evidence="1" id="KW-0245">EGF-like domain</keyword>
<protein>
    <submittedName>
        <fullName evidence="4">Integrin beta-like protein A isoform X1</fullName>
    </submittedName>
</protein>
<dbReference type="OrthoDB" id="6136126at2759"/>
<evidence type="ECO:0000313" key="4">
    <source>
        <dbReference type="RefSeq" id="XP_022301723.1"/>
    </source>
</evidence>
<dbReference type="AlphaFoldDB" id="A0A8B8BER8"/>
<reference evidence="4" key="1">
    <citation type="submission" date="2025-08" db="UniProtKB">
        <authorList>
            <consortium name="RefSeq"/>
        </authorList>
    </citation>
    <scope>IDENTIFICATION</scope>
    <source>
        <tissue evidence="4">Whole sample</tissue>
    </source>
</reference>
<proteinExistence type="predicted"/>
<feature type="disulfide bond" evidence="1">
    <location>
        <begin position="386"/>
        <end position="403"/>
    </location>
</feature>
<evidence type="ECO:0000313" key="3">
    <source>
        <dbReference type="Proteomes" id="UP000694844"/>
    </source>
</evidence>
<dbReference type="Pfam" id="PF00008">
    <property type="entry name" value="EGF"/>
    <property type="match status" value="1"/>
</dbReference>